<dbReference type="Proteomes" id="UP001165124">
    <property type="component" value="Unassembled WGS sequence"/>
</dbReference>
<dbReference type="Gene3D" id="1.10.10.10">
    <property type="entry name" value="Winged helix-like DNA-binding domain superfamily/Winged helix DNA-binding domain"/>
    <property type="match status" value="1"/>
</dbReference>
<dbReference type="InterPro" id="IPR036388">
    <property type="entry name" value="WH-like_DNA-bd_sf"/>
</dbReference>
<dbReference type="InterPro" id="IPR011990">
    <property type="entry name" value="TPR-like_helical_dom_sf"/>
</dbReference>
<feature type="domain" description="OmpR/PhoB-type" evidence="7">
    <location>
        <begin position="24"/>
        <end position="127"/>
    </location>
</feature>
<dbReference type="AlphaFoldDB" id="A0A9W6UW56"/>
<dbReference type="SMART" id="SM01043">
    <property type="entry name" value="BTAD"/>
    <property type="match status" value="1"/>
</dbReference>
<dbReference type="PROSITE" id="PS51755">
    <property type="entry name" value="OMPR_PHOB"/>
    <property type="match status" value="1"/>
</dbReference>
<dbReference type="Gene3D" id="1.25.40.10">
    <property type="entry name" value="Tetratricopeptide repeat domain"/>
    <property type="match status" value="1"/>
</dbReference>
<keyword evidence="2" id="KW-0805">Transcription regulation</keyword>
<dbReference type="GO" id="GO:0006355">
    <property type="term" value="P:regulation of DNA-templated transcription"/>
    <property type="evidence" value="ECO:0007669"/>
    <property type="project" value="InterPro"/>
</dbReference>
<comment type="caution">
    <text evidence="8">The sequence shown here is derived from an EMBL/GenBank/DDBJ whole genome shotgun (WGS) entry which is preliminary data.</text>
</comment>
<feature type="region of interest" description="Disordered" evidence="6">
    <location>
        <begin position="1"/>
        <end position="27"/>
    </location>
</feature>
<dbReference type="CDD" id="cd15831">
    <property type="entry name" value="BTAD"/>
    <property type="match status" value="1"/>
</dbReference>
<dbReference type="Pfam" id="PF03704">
    <property type="entry name" value="BTAD"/>
    <property type="match status" value="1"/>
</dbReference>
<keyword evidence="3 5" id="KW-0238">DNA-binding</keyword>
<dbReference type="SMART" id="SM00862">
    <property type="entry name" value="Trans_reg_C"/>
    <property type="match status" value="1"/>
</dbReference>
<evidence type="ECO:0000256" key="2">
    <source>
        <dbReference type="ARBA" id="ARBA00023015"/>
    </source>
</evidence>
<dbReference type="InterPro" id="IPR001867">
    <property type="entry name" value="OmpR/PhoB-type_DNA-bd"/>
</dbReference>
<dbReference type="SUPFAM" id="SSF48452">
    <property type="entry name" value="TPR-like"/>
    <property type="match status" value="1"/>
</dbReference>
<comment type="similarity">
    <text evidence="1">Belongs to the AfsR/DnrI/RedD regulatory family.</text>
</comment>
<dbReference type="GO" id="GO:0000160">
    <property type="term" value="P:phosphorelay signal transduction system"/>
    <property type="evidence" value="ECO:0007669"/>
    <property type="project" value="InterPro"/>
</dbReference>
<accession>A0A9W6UW56</accession>
<evidence type="ECO:0000313" key="8">
    <source>
        <dbReference type="EMBL" id="GLW63932.1"/>
    </source>
</evidence>
<dbReference type="EMBL" id="BSRZ01000004">
    <property type="protein sequence ID" value="GLW63932.1"/>
    <property type="molecule type" value="Genomic_DNA"/>
</dbReference>
<reference evidence="8" key="1">
    <citation type="submission" date="2023-02" db="EMBL/GenBank/DDBJ databases">
        <title>Actinomadura rubrobrunea NBRC 14622.</title>
        <authorList>
            <person name="Ichikawa N."/>
            <person name="Sato H."/>
            <person name="Tonouchi N."/>
        </authorList>
    </citation>
    <scope>NUCLEOTIDE SEQUENCE</scope>
    <source>
        <strain evidence="8">NBRC 14622</strain>
    </source>
</reference>
<dbReference type="SUPFAM" id="SSF46894">
    <property type="entry name" value="C-terminal effector domain of the bipartite response regulators"/>
    <property type="match status" value="1"/>
</dbReference>
<gene>
    <name evidence="8" type="primary">actII-4</name>
    <name evidence="8" type="ORF">Arub01_21760</name>
</gene>
<dbReference type="InterPro" id="IPR051677">
    <property type="entry name" value="AfsR-DnrI-RedD_regulator"/>
</dbReference>
<protein>
    <submittedName>
        <fullName evidence="8">Actinorhodin operon activatory protein</fullName>
    </submittedName>
</protein>
<dbReference type="PANTHER" id="PTHR35807:SF1">
    <property type="entry name" value="TRANSCRIPTIONAL REGULATOR REDD"/>
    <property type="match status" value="1"/>
</dbReference>
<dbReference type="PANTHER" id="PTHR35807">
    <property type="entry name" value="TRANSCRIPTIONAL REGULATOR REDD-RELATED"/>
    <property type="match status" value="1"/>
</dbReference>
<feature type="DNA-binding region" description="OmpR/PhoB-type" evidence="5">
    <location>
        <begin position="24"/>
        <end position="127"/>
    </location>
</feature>
<evidence type="ECO:0000256" key="5">
    <source>
        <dbReference type="PROSITE-ProRule" id="PRU01091"/>
    </source>
</evidence>
<dbReference type="InterPro" id="IPR005158">
    <property type="entry name" value="BTAD"/>
</dbReference>
<dbReference type="Pfam" id="PF00486">
    <property type="entry name" value="Trans_reg_C"/>
    <property type="match status" value="1"/>
</dbReference>
<keyword evidence="9" id="KW-1185">Reference proteome</keyword>
<evidence type="ECO:0000256" key="4">
    <source>
        <dbReference type="ARBA" id="ARBA00023163"/>
    </source>
</evidence>
<proteinExistence type="inferred from homology"/>
<sequence length="292" mass="32008">MEPSAMDALSATASGPTPPAASPAVPEPVSGTRFAVLGPLEIHDGTRIRTPRAHKLRVLLALLLVRGNTVVSTDTLISELWGDRPPRTALKALRVYVSQLRRILAALPAQEHRPVIVTRAPGYRLELDGESLDLIRFERLCELGRMACDAGDLERALRLYSAATDLWRGPALVDVRSSPVLEGVALSLEEARISALERRIRLQMRLNGYAEVIGELRALAAEHPLHERIQAQLMVALCLAGRRADALATFRALREAYVADLGIEPSRELQTLHQSILAADDRALPSWEAWIG</sequence>
<dbReference type="GO" id="GO:0003677">
    <property type="term" value="F:DNA binding"/>
    <property type="evidence" value="ECO:0007669"/>
    <property type="project" value="UniProtKB-UniRule"/>
</dbReference>
<evidence type="ECO:0000259" key="7">
    <source>
        <dbReference type="PROSITE" id="PS51755"/>
    </source>
</evidence>
<organism evidence="8 9">
    <name type="scientific">Actinomadura rubrobrunea</name>
    <dbReference type="NCBI Taxonomy" id="115335"/>
    <lineage>
        <taxon>Bacteria</taxon>
        <taxon>Bacillati</taxon>
        <taxon>Actinomycetota</taxon>
        <taxon>Actinomycetes</taxon>
        <taxon>Streptosporangiales</taxon>
        <taxon>Thermomonosporaceae</taxon>
        <taxon>Actinomadura</taxon>
    </lineage>
</organism>
<name>A0A9W6UW56_9ACTN</name>
<dbReference type="RefSeq" id="WP_106258440.1">
    <property type="nucleotide sequence ID" value="NZ_BSRZ01000004.1"/>
</dbReference>
<evidence type="ECO:0000313" key="9">
    <source>
        <dbReference type="Proteomes" id="UP001165124"/>
    </source>
</evidence>
<dbReference type="InterPro" id="IPR016032">
    <property type="entry name" value="Sig_transdc_resp-reg_C-effctor"/>
</dbReference>
<evidence type="ECO:0000256" key="3">
    <source>
        <dbReference type="ARBA" id="ARBA00023125"/>
    </source>
</evidence>
<evidence type="ECO:0000256" key="6">
    <source>
        <dbReference type="SAM" id="MobiDB-lite"/>
    </source>
</evidence>
<keyword evidence="4" id="KW-0804">Transcription</keyword>
<evidence type="ECO:0000256" key="1">
    <source>
        <dbReference type="ARBA" id="ARBA00005820"/>
    </source>
</evidence>